<feature type="region of interest" description="Disordered" evidence="1">
    <location>
        <begin position="37"/>
        <end position="61"/>
    </location>
</feature>
<keyword evidence="3" id="KW-1185">Reference proteome</keyword>
<dbReference type="AlphaFoldDB" id="A0AAV4P4Q9"/>
<evidence type="ECO:0000313" key="2">
    <source>
        <dbReference type="EMBL" id="GIX91508.1"/>
    </source>
</evidence>
<evidence type="ECO:0000313" key="3">
    <source>
        <dbReference type="Proteomes" id="UP001054945"/>
    </source>
</evidence>
<dbReference type="EMBL" id="BPLR01021587">
    <property type="protein sequence ID" value="GIX91508.1"/>
    <property type="molecule type" value="Genomic_DNA"/>
</dbReference>
<dbReference type="Proteomes" id="UP001054945">
    <property type="component" value="Unassembled WGS sequence"/>
</dbReference>
<name>A0AAV4P4Q9_CAEEX</name>
<reference evidence="2 3" key="1">
    <citation type="submission" date="2021-06" db="EMBL/GenBank/DDBJ databases">
        <title>Caerostris extrusa draft genome.</title>
        <authorList>
            <person name="Kono N."/>
            <person name="Arakawa K."/>
        </authorList>
    </citation>
    <scope>NUCLEOTIDE SEQUENCE [LARGE SCALE GENOMIC DNA]</scope>
</reference>
<organism evidence="2 3">
    <name type="scientific">Caerostris extrusa</name>
    <name type="common">Bark spider</name>
    <name type="synonym">Caerostris bankana</name>
    <dbReference type="NCBI Taxonomy" id="172846"/>
    <lineage>
        <taxon>Eukaryota</taxon>
        <taxon>Metazoa</taxon>
        <taxon>Ecdysozoa</taxon>
        <taxon>Arthropoda</taxon>
        <taxon>Chelicerata</taxon>
        <taxon>Arachnida</taxon>
        <taxon>Araneae</taxon>
        <taxon>Araneomorphae</taxon>
        <taxon>Entelegynae</taxon>
        <taxon>Araneoidea</taxon>
        <taxon>Araneidae</taxon>
        <taxon>Caerostris</taxon>
    </lineage>
</organism>
<evidence type="ECO:0000256" key="1">
    <source>
        <dbReference type="SAM" id="MobiDB-lite"/>
    </source>
</evidence>
<gene>
    <name evidence="2" type="ORF">CEXT_213401</name>
</gene>
<comment type="caution">
    <text evidence="2">The sequence shown here is derived from an EMBL/GenBank/DDBJ whole genome shotgun (WGS) entry which is preliminary data.</text>
</comment>
<sequence length="91" mass="10981">MNNVERSSKEQYSKYPIRKNQKLYNKRERHDLIYHISNPTDMARHDPNYNVNNSTDITRHDPTHHLKDLVTIQCNQFDTGMKLRPKIFRTI</sequence>
<protein>
    <submittedName>
        <fullName evidence="2">Uncharacterized protein</fullName>
    </submittedName>
</protein>
<accession>A0AAV4P4Q9</accession>
<proteinExistence type="predicted"/>